<reference evidence="2" key="1">
    <citation type="submission" date="2018-05" db="EMBL/GenBank/DDBJ databases">
        <authorList>
            <person name="Lanie J.A."/>
            <person name="Ng W.-L."/>
            <person name="Kazmierczak K.M."/>
            <person name="Andrzejewski T.M."/>
            <person name="Davidsen T.M."/>
            <person name="Wayne K.J."/>
            <person name="Tettelin H."/>
            <person name="Glass J.I."/>
            <person name="Rusch D."/>
            <person name="Podicherti R."/>
            <person name="Tsui H.-C.T."/>
            <person name="Winkler M.E."/>
        </authorList>
    </citation>
    <scope>NUCLEOTIDE SEQUENCE</scope>
</reference>
<protein>
    <submittedName>
        <fullName evidence="2">Uncharacterized protein</fullName>
    </submittedName>
</protein>
<evidence type="ECO:0000313" key="2">
    <source>
        <dbReference type="EMBL" id="SVD67254.1"/>
    </source>
</evidence>
<organism evidence="2">
    <name type="scientific">marine metagenome</name>
    <dbReference type="NCBI Taxonomy" id="408172"/>
    <lineage>
        <taxon>unclassified sequences</taxon>
        <taxon>metagenomes</taxon>
        <taxon>ecological metagenomes</taxon>
    </lineage>
</organism>
<dbReference type="EMBL" id="UINC01165709">
    <property type="protein sequence ID" value="SVD67254.1"/>
    <property type="molecule type" value="Genomic_DNA"/>
</dbReference>
<name>A0A382X8Q3_9ZZZZ</name>
<gene>
    <name evidence="2" type="ORF">METZ01_LOCUS420108</name>
</gene>
<feature type="non-terminal residue" evidence="2">
    <location>
        <position position="25"/>
    </location>
</feature>
<feature type="region of interest" description="Disordered" evidence="1">
    <location>
        <begin position="1"/>
        <end position="25"/>
    </location>
</feature>
<evidence type="ECO:0000256" key="1">
    <source>
        <dbReference type="SAM" id="MobiDB-lite"/>
    </source>
</evidence>
<sequence length="25" mass="2882">MEANEIQNTKEVDLVVDAQETNDEF</sequence>
<dbReference type="AlphaFoldDB" id="A0A382X8Q3"/>
<proteinExistence type="predicted"/>
<accession>A0A382X8Q3</accession>